<protein>
    <recommendedName>
        <fullName evidence="4">DUF4405 domain-containing protein</fullName>
    </recommendedName>
</protein>
<evidence type="ECO:0000313" key="3">
    <source>
        <dbReference type="Proteomes" id="UP001297600"/>
    </source>
</evidence>
<comment type="caution">
    <text evidence="2">The sequence shown here is derived from an EMBL/GenBank/DDBJ whole genome shotgun (WGS) entry which is preliminary data.</text>
</comment>
<dbReference type="EMBL" id="JAKNCT010000004">
    <property type="protein sequence ID" value="MCG5030641.1"/>
    <property type="molecule type" value="Genomic_DNA"/>
</dbReference>
<proteinExistence type="predicted"/>
<dbReference type="RefSeq" id="WP_237978295.1">
    <property type="nucleotide sequence ID" value="NZ_JAKNCT010000004.1"/>
</dbReference>
<feature type="transmembrane region" description="Helical" evidence="1">
    <location>
        <begin position="95"/>
        <end position="114"/>
    </location>
</feature>
<organism evidence="2 3">
    <name type="scientific">Mesosutterella porci</name>
    <dbReference type="NCBI Taxonomy" id="2915351"/>
    <lineage>
        <taxon>Bacteria</taxon>
        <taxon>Pseudomonadati</taxon>
        <taxon>Pseudomonadota</taxon>
        <taxon>Betaproteobacteria</taxon>
        <taxon>Burkholderiales</taxon>
        <taxon>Sutterellaceae</taxon>
        <taxon>Mesosutterella</taxon>
    </lineage>
</organism>
<evidence type="ECO:0000256" key="1">
    <source>
        <dbReference type="SAM" id="Phobius"/>
    </source>
</evidence>
<keyword evidence="3" id="KW-1185">Reference proteome</keyword>
<keyword evidence="1" id="KW-0472">Membrane</keyword>
<feature type="transmembrane region" description="Helical" evidence="1">
    <location>
        <begin position="25"/>
        <end position="45"/>
    </location>
</feature>
<dbReference type="Proteomes" id="UP001297600">
    <property type="component" value="Unassembled WGS sequence"/>
</dbReference>
<name>A0ABS9MPV9_9BURK</name>
<evidence type="ECO:0008006" key="4">
    <source>
        <dbReference type="Google" id="ProtNLM"/>
    </source>
</evidence>
<keyword evidence="1" id="KW-1133">Transmembrane helix</keyword>
<reference evidence="2 3" key="1">
    <citation type="submission" date="2022-02" db="EMBL/GenBank/DDBJ databases">
        <title>Mesosutterella porci, a novel member of the family Sutterellaceae from pig feces.</title>
        <authorList>
            <person name="Wylensek D."/>
            <person name="Clavel T."/>
        </authorList>
    </citation>
    <scope>NUCLEOTIDE SEQUENCE [LARGE SCALE GENOMIC DNA]</scope>
    <source>
        <strain evidence="3">oilRF-744-wt-GAM-9</strain>
    </source>
</reference>
<keyword evidence="1" id="KW-0812">Transmembrane</keyword>
<feature type="transmembrane region" description="Helical" evidence="1">
    <location>
        <begin position="57"/>
        <end position="83"/>
    </location>
</feature>
<sequence>MAIICLALFILTFAGLFLPGMAHEIIAGILFLALIWHNAASLDFYRSLPHLKYTKTPAGDAAVILLLALFMVLLYLSGLALLANFHWGTAFLPGLPWLALHLSCAVISTVLILLHMKHEWG</sequence>
<evidence type="ECO:0000313" key="2">
    <source>
        <dbReference type="EMBL" id="MCG5030641.1"/>
    </source>
</evidence>
<gene>
    <name evidence="2" type="ORF">MAF45_04170</name>
</gene>
<accession>A0ABS9MPV9</accession>